<dbReference type="AlphaFoldDB" id="A0A0F9N1J9"/>
<sequence>YSSFEPEFLKGYKEALDAADIASVFYLPESVAIKKLDPVNPEQILEAFERTDLKIFTDASDFKDFIFTQDYADCVLLLMSSGNYGMLDLKAVGELVSGAKNRQ</sequence>
<dbReference type="GO" id="GO:0016881">
    <property type="term" value="F:acid-amino acid ligase activity"/>
    <property type="evidence" value="ECO:0007669"/>
    <property type="project" value="InterPro"/>
</dbReference>
<accession>A0A0F9N1J9</accession>
<protein>
    <submittedName>
        <fullName evidence="1">Uncharacterized protein</fullName>
    </submittedName>
</protein>
<gene>
    <name evidence="1" type="ORF">LCGC14_1391110</name>
</gene>
<dbReference type="InterPro" id="IPR036615">
    <property type="entry name" value="Mur_ligase_C_dom_sf"/>
</dbReference>
<dbReference type="EMBL" id="LAZR01008991">
    <property type="protein sequence ID" value="KKM75357.1"/>
    <property type="molecule type" value="Genomic_DNA"/>
</dbReference>
<evidence type="ECO:0000313" key="1">
    <source>
        <dbReference type="EMBL" id="KKM75357.1"/>
    </source>
</evidence>
<name>A0A0F9N1J9_9ZZZZ</name>
<comment type="caution">
    <text evidence="1">The sequence shown here is derived from an EMBL/GenBank/DDBJ whole genome shotgun (WGS) entry which is preliminary data.</text>
</comment>
<proteinExistence type="predicted"/>
<organism evidence="1">
    <name type="scientific">marine sediment metagenome</name>
    <dbReference type="NCBI Taxonomy" id="412755"/>
    <lineage>
        <taxon>unclassified sequences</taxon>
        <taxon>metagenomes</taxon>
        <taxon>ecological metagenomes</taxon>
    </lineage>
</organism>
<reference evidence="1" key="1">
    <citation type="journal article" date="2015" name="Nature">
        <title>Complex archaea that bridge the gap between prokaryotes and eukaryotes.</title>
        <authorList>
            <person name="Spang A."/>
            <person name="Saw J.H."/>
            <person name="Jorgensen S.L."/>
            <person name="Zaremba-Niedzwiedzka K."/>
            <person name="Martijn J."/>
            <person name="Lind A.E."/>
            <person name="van Eijk R."/>
            <person name="Schleper C."/>
            <person name="Guy L."/>
            <person name="Ettema T.J."/>
        </authorList>
    </citation>
    <scope>NUCLEOTIDE SEQUENCE</scope>
</reference>
<feature type="non-terminal residue" evidence="1">
    <location>
        <position position="1"/>
    </location>
</feature>
<dbReference type="SUPFAM" id="SSF53244">
    <property type="entry name" value="MurD-like peptide ligases, peptide-binding domain"/>
    <property type="match status" value="1"/>
</dbReference>